<dbReference type="EMBL" id="WISB01000006">
    <property type="protein sequence ID" value="MQW67672.1"/>
    <property type="molecule type" value="Genomic_DNA"/>
</dbReference>
<comment type="caution">
    <text evidence="1">The sequence shown here is derived from an EMBL/GenBank/DDBJ whole genome shotgun (WGS) entry which is preliminary data.</text>
</comment>
<dbReference type="AlphaFoldDB" id="A0A6G1WD94"/>
<proteinExistence type="predicted"/>
<sequence length="79" mass="8837">MMPLRASAAVAATRRQIAAADPGPLATLRGHDLTVKERSALLDCYATPDRTFLEIATTHGLDRERLQDLWFDLFIKRTV</sequence>
<name>A0A6G1WD94_9HYPH</name>
<evidence type="ECO:0000313" key="1">
    <source>
        <dbReference type="EMBL" id="MQW67672.1"/>
    </source>
</evidence>
<protein>
    <submittedName>
        <fullName evidence="1">Uncharacterized protein</fullName>
    </submittedName>
</protein>
<accession>A0A6G1WD94</accession>
<organism evidence="1">
    <name type="scientific">Sinorhizobium medicae</name>
    <dbReference type="NCBI Taxonomy" id="110321"/>
    <lineage>
        <taxon>Bacteria</taxon>
        <taxon>Pseudomonadati</taxon>
        <taxon>Pseudomonadota</taxon>
        <taxon>Alphaproteobacteria</taxon>
        <taxon>Hyphomicrobiales</taxon>
        <taxon>Rhizobiaceae</taxon>
        <taxon>Sinorhizobium/Ensifer group</taxon>
        <taxon>Sinorhizobium</taxon>
    </lineage>
</organism>
<reference evidence="1" key="1">
    <citation type="journal article" date="2013" name="Genome Biol.">
        <title>Comparative genomics of the core and accessory genomes of 48 Sinorhizobium strains comprising five genospecies.</title>
        <authorList>
            <person name="Sugawara M."/>
            <person name="Epstein B."/>
            <person name="Badgley B.D."/>
            <person name="Unno T."/>
            <person name="Xu L."/>
            <person name="Reese J."/>
            <person name="Gyaneshwar P."/>
            <person name="Denny R."/>
            <person name="Mudge J."/>
            <person name="Bharti A.K."/>
            <person name="Farmer A.D."/>
            <person name="May G.D."/>
            <person name="Woodward J.E."/>
            <person name="Medigue C."/>
            <person name="Vallenet D."/>
            <person name="Lajus A."/>
            <person name="Rouy Z."/>
            <person name="Martinez-Vaz B."/>
            <person name="Tiffin P."/>
            <person name="Young N.D."/>
            <person name="Sadowsky M.J."/>
        </authorList>
    </citation>
    <scope>NUCLEOTIDE SEQUENCE</scope>
    <source>
        <strain evidence="1">M1</strain>
    </source>
</reference>
<gene>
    <name evidence="1" type="ORF">GHJ91_00365</name>
</gene>
<dbReference type="RefSeq" id="WP_018208512.1">
    <property type="nucleotide sequence ID" value="NZ_RPJM01000119.1"/>
</dbReference>